<sequence>MKNTKIYLYLWRLFCVLAASVAIALFWRNTLLISILLLVLACLINIKSSKLEIFFYIIVAIVATLVESVAMSTGAWVYVNQDVLNFPFWLPLYWGMGGIVMKDLYLVITQSLKK</sequence>
<dbReference type="EMBL" id="LBRE01000010">
    <property type="protein sequence ID" value="KKP92541.1"/>
    <property type="molecule type" value="Genomic_DNA"/>
</dbReference>
<name>A0A0G0DU27_9BACT</name>
<gene>
    <name evidence="2" type="ORF">UR96_C0010G0009</name>
</gene>
<evidence type="ECO:0008006" key="4">
    <source>
        <dbReference type="Google" id="ProtNLM"/>
    </source>
</evidence>
<organism evidence="2 3">
    <name type="scientific">candidate division WS6 bacterium GW2011_GWC1_36_11</name>
    <dbReference type="NCBI Taxonomy" id="1619090"/>
    <lineage>
        <taxon>Bacteria</taxon>
        <taxon>Candidatus Dojkabacteria</taxon>
    </lineage>
</organism>
<feature type="transmembrane region" description="Helical" evidence="1">
    <location>
        <begin position="91"/>
        <end position="108"/>
    </location>
</feature>
<keyword evidence="1" id="KW-0472">Membrane</keyword>
<feature type="transmembrane region" description="Helical" evidence="1">
    <location>
        <begin position="53"/>
        <end position="79"/>
    </location>
</feature>
<keyword evidence="1" id="KW-1133">Transmembrane helix</keyword>
<evidence type="ECO:0000256" key="1">
    <source>
        <dbReference type="SAM" id="Phobius"/>
    </source>
</evidence>
<dbReference type="Proteomes" id="UP000034140">
    <property type="component" value="Unassembled WGS sequence"/>
</dbReference>
<evidence type="ECO:0000313" key="3">
    <source>
        <dbReference type="Proteomes" id="UP000034140"/>
    </source>
</evidence>
<feature type="transmembrane region" description="Helical" evidence="1">
    <location>
        <begin position="31"/>
        <end position="46"/>
    </location>
</feature>
<protein>
    <recommendedName>
        <fullName evidence="4">DUF2878 domain-containing protein</fullName>
    </recommendedName>
</protein>
<feature type="transmembrane region" description="Helical" evidence="1">
    <location>
        <begin position="7"/>
        <end position="25"/>
    </location>
</feature>
<dbReference type="AlphaFoldDB" id="A0A0G0DU27"/>
<evidence type="ECO:0000313" key="2">
    <source>
        <dbReference type="EMBL" id="KKP92541.1"/>
    </source>
</evidence>
<keyword evidence="1" id="KW-0812">Transmembrane</keyword>
<proteinExistence type="predicted"/>
<comment type="caution">
    <text evidence="2">The sequence shown here is derived from an EMBL/GenBank/DDBJ whole genome shotgun (WGS) entry which is preliminary data.</text>
</comment>
<reference evidence="2 3" key="1">
    <citation type="journal article" date="2015" name="Nature">
        <title>rRNA introns, odd ribosomes, and small enigmatic genomes across a large radiation of phyla.</title>
        <authorList>
            <person name="Brown C.T."/>
            <person name="Hug L.A."/>
            <person name="Thomas B.C."/>
            <person name="Sharon I."/>
            <person name="Castelle C.J."/>
            <person name="Singh A."/>
            <person name="Wilkins M.J."/>
            <person name="Williams K.H."/>
            <person name="Banfield J.F."/>
        </authorList>
    </citation>
    <scope>NUCLEOTIDE SEQUENCE [LARGE SCALE GENOMIC DNA]</scope>
</reference>
<accession>A0A0G0DU27</accession>